<dbReference type="AlphaFoldDB" id="A0A9W6BWV8"/>
<accession>A0A9W6BWV8</accession>
<proteinExistence type="predicted"/>
<reference evidence="2 3" key="1">
    <citation type="journal article" date="2023" name="Commun. Biol.">
        <title>Reorganization of the ancestral sex-determining regions during the evolution of trioecy in Pleodorina starrii.</title>
        <authorList>
            <person name="Takahashi K."/>
            <person name="Suzuki S."/>
            <person name="Kawai-Toyooka H."/>
            <person name="Yamamoto K."/>
            <person name="Hamaji T."/>
            <person name="Ootsuki R."/>
            <person name="Yamaguchi H."/>
            <person name="Kawachi M."/>
            <person name="Higashiyama T."/>
            <person name="Nozaki H."/>
        </authorList>
    </citation>
    <scope>NUCLEOTIDE SEQUENCE [LARGE SCALE GENOMIC DNA]</scope>
    <source>
        <strain evidence="2 3">NIES-4479</strain>
    </source>
</reference>
<dbReference type="Proteomes" id="UP001165080">
    <property type="component" value="Unassembled WGS sequence"/>
</dbReference>
<protein>
    <submittedName>
        <fullName evidence="2">Uncharacterized protein</fullName>
    </submittedName>
</protein>
<evidence type="ECO:0000256" key="1">
    <source>
        <dbReference type="SAM" id="MobiDB-lite"/>
    </source>
</evidence>
<keyword evidence="3" id="KW-1185">Reference proteome</keyword>
<dbReference type="EMBL" id="BRXU01000029">
    <property type="protein sequence ID" value="GLC59708.1"/>
    <property type="molecule type" value="Genomic_DNA"/>
</dbReference>
<comment type="caution">
    <text evidence="2">The sequence shown here is derived from an EMBL/GenBank/DDBJ whole genome shotgun (WGS) entry which is preliminary data.</text>
</comment>
<gene>
    <name evidence="2" type="primary">PLEST001443</name>
    <name evidence="2" type="ORF">PLESTB_001525100</name>
</gene>
<feature type="region of interest" description="Disordered" evidence="1">
    <location>
        <begin position="583"/>
        <end position="615"/>
    </location>
</feature>
<feature type="compositionally biased region" description="Low complexity" evidence="1">
    <location>
        <begin position="587"/>
        <end position="599"/>
    </location>
</feature>
<feature type="region of interest" description="Disordered" evidence="1">
    <location>
        <begin position="406"/>
        <end position="426"/>
    </location>
</feature>
<feature type="region of interest" description="Disordered" evidence="1">
    <location>
        <begin position="176"/>
        <end position="216"/>
    </location>
</feature>
<evidence type="ECO:0000313" key="3">
    <source>
        <dbReference type="Proteomes" id="UP001165080"/>
    </source>
</evidence>
<evidence type="ECO:0000313" key="2">
    <source>
        <dbReference type="EMBL" id="GLC59708.1"/>
    </source>
</evidence>
<name>A0A9W6BWV8_9CHLO</name>
<organism evidence="2 3">
    <name type="scientific">Pleodorina starrii</name>
    <dbReference type="NCBI Taxonomy" id="330485"/>
    <lineage>
        <taxon>Eukaryota</taxon>
        <taxon>Viridiplantae</taxon>
        <taxon>Chlorophyta</taxon>
        <taxon>core chlorophytes</taxon>
        <taxon>Chlorophyceae</taxon>
        <taxon>CS clade</taxon>
        <taxon>Chlamydomonadales</taxon>
        <taxon>Volvocaceae</taxon>
        <taxon>Pleodorina</taxon>
    </lineage>
</organism>
<sequence length="615" mass="63548">MMIMRRLAGSIVAGYLPCGSALNRLAPSLSHEYELINHNVLPCDETVTGPFPRVPSTAVDAISACVATVSSGWSPDRSFGSIWSRQLSTATREAARPLLNFRPSSGAAPLPSTDTCPTLQALDAHIQQHGHKYLLRHVAAGLCTLSSLAPLNAAGDAAAPRNTALAPADTVGSSDGGFAAASDLPSGLPHPAAAETTRPGPGDGGGGARPPSPVASAPSTALVADCARRLALIGRHQVKTETDCASLALCIRGLAGLDLPLPDRAQLALPFVMRLRDPAYFFALRGQPAATLVQLLAALSKLPLYRHVQRSDVARIAQVSARLVASLTPQVALLSSQDACRVTAALVRLGCSPERREAELYRDFMRALAGHISQVLLEEGRLTPDQAVRLLWAYAVVAPPSGGAAAASGGATGLQPTAAPAPAPLGDSARKGAAAAAAAAVTAAAGGEEDVVVRQMVVALLRMACRGLDSHPPLELVKLVFALPRLGVQREADAVLPRVTPRLLAKLESLDLEALADVASSYHRAHSHEPGLLQAIADRVLELEKGSPLSSSSRRVIGQLLACYGPGGSHVDQRLRELLQRTSAQRPAAPGAAALAAAGPSGGGRSLSRRLGVGP</sequence>